<feature type="compositionally biased region" description="Low complexity" evidence="17">
    <location>
        <begin position="1151"/>
        <end position="1172"/>
    </location>
</feature>
<feature type="compositionally biased region" description="Pro residues" evidence="17">
    <location>
        <begin position="1353"/>
        <end position="1362"/>
    </location>
</feature>
<name>A0ABR4NW61_9SACH</name>
<protein>
    <recommendedName>
        <fullName evidence="5">Actin cytoskeleton-regulatory complex protein PAN1</fullName>
    </recommendedName>
    <alternativeName>
        <fullName evidence="6">Actin cytoskeleton-regulatory complex protein pan1</fullName>
    </alternativeName>
</protein>
<keyword evidence="14" id="KW-0472">Membrane</keyword>
<dbReference type="InterPro" id="IPR002048">
    <property type="entry name" value="EF_hand_dom"/>
</dbReference>
<evidence type="ECO:0000256" key="8">
    <source>
        <dbReference type="ARBA" id="ARBA00022490"/>
    </source>
</evidence>
<accession>A0ABR4NW61</accession>
<evidence type="ECO:0000256" key="7">
    <source>
        <dbReference type="ARBA" id="ARBA00022475"/>
    </source>
</evidence>
<keyword evidence="13" id="KW-0175">Coiled coil</keyword>
<dbReference type="CDD" id="cd00052">
    <property type="entry name" value="EH"/>
    <property type="match status" value="2"/>
</dbReference>
<evidence type="ECO:0000256" key="10">
    <source>
        <dbReference type="ARBA" id="ARBA00022737"/>
    </source>
</evidence>
<feature type="compositionally biased region" description="Basic and acidic residues" evidence="17">
    <location>
        <begin position="1220"/>
        <end position="1235"/>
    </location>
</feature>
<feature type="region of interest" description="Disordered" evidence="17">
    <location>
        <begin position="707"/>
        <end position="799"/>
    </location>
</feature>
<feature type="compositionally biased region" description="Polar residues" evidence="17">
    <location>
        <begin position="1"/>
        <end position="10"/>
    </location>
</feature>
<evidence type="ECO:0000313" key="21">
    <source>
        <dbReference type="Proteomes" id="UP001623330"/>
    </source>
</evidence>
<feature type="compositionally biased region" description="Polar residues" evidence="17">
    <location>
        <begin position="1173"/>
        <end position="1219"/>
    </location>
</feature>
<feature type="compositionally biased region" description="Low complexity" evidence="17">
    <location>
        <begin position="22"/>
        <end position="174"/>
    </location>
</feature>
<feature type="compositionally biased region" description="Basic and acidic residues" evidence="17">
    <location>
        <begin position="1069"/>
        <end position="1080"/>
    </location>
</feature>
<dbReference type="EMBL" id="JBEVYD010000005">
    <property type="protein sequence ID" value="KAL3232975.1"/>
    <property type="molecule type" value="Genomic_DNA"/>
</dbReference>
<dbReference type="Pfam" id="PF12763">
    <property type="entry name" value="EH"/>
    <property type="match status" value="2"/>
</dbReference>
<reference evidence="20 21" key="1">
    <citation type="submission" date="2024-05" db="EMBL/GenBank/DDBJ databases">
        <title>Long read based assembly of the Candida bracarensis genome reveals expanded adhesin content.</title>
        <authorList>
            <person name="Marcet-Houben M."/>
            <person name="Ksiezopolska E."/>
            <person name="Gabaldon T."/>
        </authorList>
    </citation>
    <scope>NUCLEOTIDE SEQUENCE [LARGE SCALE GENOMIC DNA]</scope>
    <source>
        <strain evidence="20 21">CBM6</strain>
    </source>
</reference>
<evidence type="ECO:0000256" key="5">
    <source>
        <dbReference type="ARBA" id="ARBA00015110"/>
    </source>
</evidence>
<sequence length="1429" mass="157069">MYQYPNQTGNGMYGNAPMQPLQNNYTSNQYQQNQPMQTQPMQGQPMQQQGYMQTGMQTGMQPQQQQPMMQQQNTYPQQGMQQQGMQSQNMQQQGMAQGMQQQGMPQQSTYPQQGMPQQGLQQQGLQQQGMSQQGIPQQGMQPQGVSQQFQPQGLQQQPIQTQSLQPQPSASLQPMVTGQSQQALQPLMPQQTGFYRQGGQPVLEPLKPTATGFVNSFANNGLNTNIKIPTMRLSFITAQDQAKFETLFRSIVTKGSNTVSGENCRAILMKSGLQPSQLAKIWQLSDTNRAGELLFPEFALAMHLINNVLQGDSIPYELDSKTKNEVASFINAINLSVVGEDDGFKTPFDDLFKPQQTLQPQGTGFMPTTSFGMPAQMTGGFGQPQATTFGQIPSQATGGFGQPQPTTFGLQPQGTGSFAQQSTGGMMQQPQQGLQPQGTGSFGATQQTTGGYIQPQGTGSFNNPGFVQPQNTGSFVPKQQQVPQPQPIMSQNTGGYGPPMPTTFGIQPQNTGGMVPQQMAGGMVPQQMTGGLTSQMTGGMPQTSFMQNNMTQQLQPQATGYLPPSNFNATMPLTVQKTGFGNNEIYTQANFGNQAFSNGGQELDTITSEEKSLFYKIFETFDTENKGFLVSATAVEIFRKSGLNRSDLEQIWNLCDINNSGQLNKQEFALGMHLVYGRLNGRPIPSRLPPHLVPSSTQILDNLKNQLKSSASDPNKKSFTRMDALSYRNDDNNDAIPNFRNRRKNYPNNDYEKERKEREEKQRAEEQKRKEDERRAKEEIERARSQNRNASSISEKSTAIPTNVNTSTQISVTGQDVQSVQQRIQSVQQQLATRNQSIPYDVKKRYNDVVAKLPTLFSEIYKIDSEIMQARIELCKQKNPPSIVGTGPNGEITEEDRRKAKSKALLRSRMNALTGKGADTEDLDNSEQFTKEVEKIKSESEHNKEIINDIRTSISELSAPLKSVVTGTTVKTTPSEFEKWEIGVGLESDVRDFIQKLKKDLLLAPTSSTNSSTQSQSVSQSSNKTPSEDRAAQLKEQAQKRMRERLAKFGISRKNREEQNENTSGQESRSSDKLNVKETPFEEVPSSHNSSNVSANISQGEDEQEDEEERKLKEQLEQLKLKKKSEKEKRLQELRDQIAAEEKENQPNDVSSGMSSTNQQSTNQQTPSPMQPLQQSQNNQTYNVQTQHSGHQSLSSHATGSSEAKQNTYFKPSLTPQSTFDREKAEQQRRIQRGLEDDDDGWSDEDEDNIYNDSARNTTTNNMAANGNSSASGVPIAPPIPSPTVDVPIAPPIASSSIQGAVPVAPPIPQPTNDAPQPIAPPVPTPSGPEDTVDIPPPVPAATPATNSHSMIPPVPVAPPLPTVTSNFAPPPPLPTISNQDEQNDHDIQGEQYDSDVLSIPESVDSDGGHNSGSVAPAGIPPPPPLPNF</sequence>
<dbReference type="PANTHER" id="PTHR11216:SF173">
    <property type="entry name" value="ACTIN CYTOSKELETON-REGULATORY COMPLEX PROTEIN PAN1"/>
    <property type="match status" value="1"/>
</dbReference>
<proteinExistence type="inferred from homology"/>
<feature type="compositionally biased region" description="Basic and acidic residues" evidence="17">
    <location>
        <begin position="1026"/>
        <end position="1047"/>
    </location>
</feature>
<comment type="caution">
    <text evidence="20">The sequence shown here is derived from an EMBL/GenBank/DDBJ whole genome shotgun (WGS) entry which is preliminary data.</text>
</comment>
<feature type="region of interest" description="Disordered" evidence="17">
    <location>
        <begin position="404"/>
        <end position="499"/>
    </location>
</feature>
<feature type="compositionally biased region" description="Polar residues" evidence="17">
    <location>
        <begin position="1086"/>
        <end position="1099"/>
    </location>
</feature>
<dbReference type="SUPFAM" id="SSF47473">
    <property type="entry name" value="EF-hand"/>
    <property type="match status" value="2"/>
</dbReference>
<gene>
    <name evidence="20" type="ORF">RNJ44_04891</name>
</gene>
<feature type="domain" description="EF-hand" evidence="19">
    <location>
        <begin position="273"/>
        <end position="308"/>
    </location>
</feature>
<dbReference type="PROSITE" id="PS00018">
    <property type="entry name" value="EF_HAND_1"/>
    <property type="match status" value="1"/>
</dbReference>
<keyword evidence="15" id="KW-0009">Actin-binding</keyword>
<evidence type="ECO:0000259" key="18">
    <source>
        <dbReference type="PROSITE" id="PS50031"/>
    </source>
</evidence>
<evidence type="ECO:0000256" key="2">
    <source>
        <dbReference type="ARBA" id="ARBA00004134"/>
    </source>
</evidence>
<feature type="compositionally biased region" description="Polar residues" evidence="17">
    <location>
        <begin position="786"/>
        <end position="799"/>
    </location>
</feature>
<dbReference type="InterPro" id="IPR011992">
    <property type="entry name" value="EF-hand-dom_pair"/>
</dbReference>
<keyword evidence="8" id="KW-0963">Cytoplasm</keyword>
<feature type="compositionally biased region" description="Low complexity" evidence="17">
    <location>
        <begin position="420"/>
        <end position="439"/>
    </location>
</feature>
<keyword evidence="12" id="KW-0106">Calcium</keyword>
<dbReference type="Gene3D" id="1.10.238.10">
    <property type="entry name" value="EF-hand"/>
    <property type="match status" value="2"/>
</dbReference>
<feature type="region of interest" description="Disordered" evidence="17">
    <location>
        <begin position="1005"/>
        <end position="1429"/>
    </location>
</feature>
<feature type="compositionally biased region" description="Polar residues" evidence="17">
    <location>
        <begin position="404"/>
        <end position="419"/>
    </location>
</feature>
<feature type="compositionally biased region" description="Basic and acidic residues" evidence="17">
    <location>
        <begin position="750"/>
        <end position="784"/>
    </location>
</feature>
<feature type="compositionally biased region" description="Low complexity" evidence="17">
    <location>
        <begin position="1254"/>
        <end position="1272"/>
    </location>
</feature>
<feature type="compositionally biased region" description="Acidic residues" evidence="17">
    <location>
        <begin position="1236"/>
        <end position="1250"/>
    </location>
</feature>
<dbReference type="InterPro" id="IPR018247">
    <property type="entry name" value="EF_Hand_1_Ca_BS"/>
</dbReference>
<evidence type="ECO:0000256" key="15">
    <source>
        <dbReference type="ARBA" id="ARBA00023203"/>
    </source>
</evidence>
<evidence type="ECO:0000313" key="20">
    <source>
        <dbReference type="EMBL" id="KAL3232975.1"/>
    </source>
</evidence>
<evidence type="ECO:0000256" key="1">
    <source>
        <dbReference type="ARBA" id="ARBA00004125"/>
    </source>
</evidence>
<dbReference type="SMART" id="SM00027">
    <property type="entry name" value="EH"/>
    <property type="match status" value="2"/>
</dbReference>
<organism evidence="20 21">
    <name type="scientific">Nakaseomyces bracarensis</name>
    <dbReference type="NCBI Taxonomy" id="273131"/>
    <lineage>
        <taxon>Eukaryota</taxon>
        <taxon>Fungi</taxon>
        <taxon>Dikarya</taxon>
        <taxon>Ascomycota</taxon>
        <taxon>Saccharomycotina</taxon>
        <taxon>Saccharomycetes</taxon>
        <taxon>Saccharomycetales</taxon>
        <taxon>Saccharomycetaceae</taxon>
        <taxon>Nakaseomyces</taxon>
    </lineage>
</organism>
<feature type="region of interest" description="Disordered" evidence="17">
    <location>
        <begin position="1"/>
        <end position="181"/>
    </location>
</feature>
<evidence type="ECO:0000256" key="16">
    <source>
        <dbReference type="ARBA" id="ARBA00023212"/>
    </source>
</evidence>
<keyword evidence="21" id="KW-1185">Reference proteome</keyword>
<evidence type="ECO:0000256" key="9">
    <source>
        <dbReference type="ARBA" id="ARBA00022583"/>
    </source>
</evidence>
<evidence type="ECO:0000259" key="19">
    <source>
        <dbReference type="PROSITE" id="PS50222"/>
    </source>
</evidence>
<keyword evidence="7" id="KW-1003">Cell membrane</keyword>
<feature type="compositionally biased region" description="Pro residues" evidence="17">
    <location>
        <begin position="1419"/>
        <end position="1429"/>
    </location>
</feature>
<comment type="subcellular location">
    <subcellularLocation>
        <location evidence="3">Cell membrane</location>
        <topology evidence="3">Peripheral membrane protein</topology>
        <orientation evidence="3">Cytoplasmic side</orientation>
    </subcellularLocation>
    <subcellularLocation>
        <location evidence="2">Cytoplasm</location>
        <location evidence="2">Cytoskeleton</location>
        <location evidence="2">Actin patch</location>
    </subcellularLocation>
    <subcellularLocation>
        <location evidence="1">Endosome membrane</location>
        <topology evidence="1">Peripheral membrane protein</topology>
        <orientation evidence="1">Cytoplasmic side</orientation>
    </subcellularLocation>
</comment>
<evidence type="ECO:0000256" key="6">
    <source>
        <dbReference type="ARBA" id="ARBA00020728"/>
    </source>
</evidence>
<comment type="similarity">
    <text evidence="4">Belongs to the PAN1 family.</text>
</comment>
<feature type="compositionally biased region" description="Low complexity" evidence="17">
    <location>
        <begin position="1006"/>
        <end position="1023"/>
    </location>
</feature>
<evidence type="ECO:0000256" key="12">
    <source>
        <dbReference type="ARBA" id="ARBA00022837"/>
    </source>
</evidence>
<feature type="domain" description="EF-hand" evidence="19">
    <location>
        <begin position="643"/>
        <end position="678"/>
    </location>
</feature>
<evidence type="ECO:0000256" key="11">
    <source>
        <dbReference type="ARBA" id="ARBA00022753"/>
    </source>
</evidence>
<feature type="domain" description="EH" evidence="18">
    <location>
        <begin position="240"/>
        <end position="318"/>
    </location>
</feature>
<evidence type="ECO:0000256" key="17">
    <source>
        <dbReference type="SAM" id="MobiDB-lite"/>
    </source>
</evidence>
<keyword evidence="10" id="KW-0677">Repeat</keyword>
<dbReference type="PROSITE" id="PS50222">
    <property type="entry name" value="EF_HAND_2"/>
    <property type="match status" value="2"/>
</dbReference>
<evidence type="ECO:0000256" key="14">
    <source>
        <dbReference type="ARBA" id="ARBA00023136"/>
    </source>
</evidence>
<evidence type="ECO:0000256" key="4">
    <source>
        <dbReference type="ARBA" id="ARBA00009351"/>
    </source>
</evidence>
<dbReference type="Proteomes" id="UP001623330">
    <property type="component" value="Unassembled WGS sequence"/>
</dbReference>
<feature type="compositionally biased region" description="Polar residues" evidence="17">
    <location>
        <begin position="442"/>
        <end position="474"/>
    </location>
</feature>
<keyword evidence="16" id="KW-0206">Cytoskeleton</keyword>
<feature type="domain" description="EH" evidence="18">
    <location>
        <begin position="610"/>
        <end position="699"/>
    </location>
</feature>
<dbReference type="PROSITE" id="PS50031">
    <property type="entry name" value="EH"/>
    <property type="match status" value="2"/>
</dbReference>
<dbReference type="PANTHER" id="PTHR11216">
    <property type="entry name" value="EH DOMAIN"/>
    <property type="match status" value="1"/>
</dbReference>
<evidence type="ECO:0000256" key="3">
    <source>
        <dbReference type="ARBA" id="ARBA00004413"/>
    </source>
</evidence>
<dbReference type="InterPro" id="IPR000261">
    <property type="entry name" value="EH_dom"/>
</dbReference>
<feature type="compositionally biased region" description="Basic and acidic residues" evidence="17">
    <location>
        <begin position="1109"/>
        <end position="1146"/>
    </location>
</feature>
<keyword evidence="9" id="KW-0254">Endocytosis</keyword>
<evidence type="ECO:0000256" key="13">
    <source>
        <dbReference type="ARBA" id="ARBA00023054"/>
    </source>
</evidence>
<feature type="compositionally biased region" description="Pro residues" evidence="17">
    <location>
        <begin position="1318"/>
        <end position="1327"/>
    </location>
</feature>
<keyword evidence="11" id="KW-0967">Endosome</keyword>
<dbReference type="SMART" id="SM00054">
    <property type="entry name" value="EFh"/>
    <property type="match status" value="3"/>
</dbReference>